<dbReference type="EMBL" id="PXVC01000074">
    <property type="protein sequence ID" value="PSI00787.1"/>
    <property type="molecule type" value="Genomic_DNA"/>
</dbReference>
<evidence type="ECO:0000313" key="1">
    <source>
        <dbReference type="EMBL" id="PSI00787.1"/>
    </source>
</evidence>
<protein>
    <submittedName>
        <fullName evidence="1">Uncharacterized protein</fullName>
    </submittedName>
</protein>
<organism evidence="1 2">
    <name type="scientific">Synechococcus lacustris str. Tous</name>
    <dbReference type="NCBI Taxonomy" id="1910958"/>
    <lineage>
        <taxon>Bacteria</taxon>
        <taxon>Bacillati</taxon>
        <taxon>Cyanobacteriota</taxon>
        <taxon>Cyanophyceae</taxon>
        <taxon>Synechococcales</taxon>
        <taxon>Synechococcaceae</taxon>
        <taxon>Synechococcus</taxon>
    </lineage>
</organism>
<sequence length="79" mass="8836">MTSKKSIALHLDSVSLNKIKRMQQSISEPTTYAKIISGLIDMGYASALDILYADGLISDDEYYKGVLELPYFLQTRMGN</sequence>
<dbReference type="RefSeq" id="WP_106500709.1">
    <property type="nucleotide sequence ID" value="NZ_PXVC01000074.1"/>
</dbReference>
<reference evidence="2" key="1">
    <citation type="submission" date="2018-03" db="EMBL/GenBank/DDBJ databases">
        <title>Ecological and genomic features of two cosmopolitan and abundant freshwater picocyanobacteria.</title>
        <authorList>
            <person name="Cabello-Yeves P.J."/>
            <person name="Picazo A."/>
            <person name="Camacho A."/>
            <person name="Callieri C."/>
            <person name="Rosselli R."/>
            <person name="Roda-Garcia J."/>
            <person name="Coutinho F.H."/>
            <person name="Rodriguez-Valera F."/>
        </authorList>
    </citation>
    <scope>NUCLEOTIDE SEQUENCE [LARGE SCALE GENOMIC DNA]</scope>
    <source>
        <strain evidence="2">Tous</strain>
    </source>
</reference>
<dbReference type="Proteomes" id="UP000240206">
    <property type="component" value="Unassembled WGS sequence"/>
</dbReference>
<gene>
    <name evidence="1" type="ORF">C7K08_11250</name>
</gene>
<name>A0A2P7EC32_9SYNE</name>
<comment type="caution">
    <text evidence="1">The sequence shown here is derived from an EMBL/GenBank/DDBJ whole genome shotgun (WGS) entry which is preliminary data.</text>
</comment>
<accession>A0A2P7EC32</accession>
<dbReference type="AlphaFoldDB" id="A0A2P7EC32"/>
<evidence type="ECO:0000313" key="2">
    <source>
        <dbReference type="Proteomes" id="UP000240206"/>
    </source>
</evidence>
<proteinExistence type="predicted"/>
<keyword evidence="2" id="KW-1185">Reference proteome</keyword>